<comment type="caution">
    <text evidence="4">The sequence shown here is derived from an EMBL/GenBank/DDBJ whole genome shotgun (WGS) entry which is preliminary data.</text>
</comment>
<feature type="chain" id="PRO_5042125836" description="Transmembrane protein" evidence="3">
    <location>
        <begin position="24"/>
        <end position="137"/>
    </location>
</feature>
<feature type="compositionally biased region" description="Basic and acidic residues" evidence="1">
    <location>
        <begin position="70"/>
        <end position="81"/>
    </location>
</feature>
<sequence length="137" mass="14878">MALRKLASPVLLLIMSLTCLASAFQPQKTVPIRHTPSLSRQVEKPVIPSLVVINNFRHTPSILQNQRNGNDNDSKQTGRYTKVEDGSPLGVAIVILGGSLVLFGGDKFDNIPVWAVFVVASTAAGVARLIRYLNDDK</sequence>
<evidence type="ECO:0008006" key="6">
    <source>
        <dbReference type="Google" id="ProtNLM"/>
    </source>
</evidence>
<dbReference type="EMBL" id="CAKOGP040001668">
    <property type="protein sequence ID" value="CAJ1946343.1"/>
    <property type="molecule type" value="Genomic_DNA"/>
</dbReference>
<keyword evidence="5" id="KW-1185">Reference proteome</keyword>
<evidence type="ECO:0000256" key="3">
    <source>
        <dbReference type="SAM" id="SignalP"/>
    </source>
</evidence>
<accession>A0AAD2CZ97</accession>
<organism evidence="4 5">
    <name type="scientific">Cylindrotheca closterium</name>
    <dbReference type="NCBI Taxonomy" id="2856"/>
    <lineage>
        <taxon>Eukaryota</taxon>
        <taxon>Sar</taxon>
        <taxon>Stramenopiles</taxon>
        <taxon>Ochrophyta</taxon>
        <taxon>Bacillariophyta</taxon>
        <taxon>Bacillariophyceae</taxon>
        <taxon>Bacillariophycidae</taxon>
        <taxon>Bacillariales</taxon>
        <taxon>Bacillariaceae</taxon>
        <taxon>Cylindrotheca</taxon>
    </lineage>
</organism>
<protein>
    <recommendedName>
        <fullName evidence="6">Transmembrane protein</fullName>
    </recommendedName>
</protein>
<evidence type="ECO:0000256" key="1">
    <source>
        <dbReference type="SAM" id="MobiDB-lite"/>
    </source>
</evidence>
<keyword evidence="2" id="KW-1133">Transmembrane helix</keyword>
<keyword evidence="2" id="KW-0812">Transmembrane</keyword>
<proteinExistence type="predicted"/>
<evidence type="ECO:0000256" key="2">
    <source>
        <dbReference type="SAM" id="Phobius"/>
    </source>
</evidence>
<keyword evidence="2" id="KW-0472">Membrane</keyword>
<gene>
    <name evidence="4" type="ORF">CYCCA115_LOCUS10484</name>
</gene>
<dbReference type="Proteomes" id="UP001295423">
    <property type="component" value="Unassembled WGS sequence"/>
</dbReference>
<feature type="region of interest" description="Disordered" evidence="1">
    <location>
        <begin position="62"/>
        <end position="81"/>
    </location>
</feature>
<evidence type="ECO:0000313" key="5">
    <source>
        <dbReference type="Proteomes" id="UP001295423"/>
    </source>
</evidence>
<evidence type="ECO:0000313" key="4">
    <source>
        <dbReference type="EMBL" id="CAJ1946343.1"/>
    </source>
</evidence>
<feature type="transmembrane region" description="Helical" evidence="2">
    <location>
        <begin position="111"/>
        <end position="130"/>
    </location>
</feature>
<keyword evidence="3" id="KW-0732">Signal</keyword>
<feature type="transmembrane region" description="Helical" evidence="2">
    <location>
        <begin position="86"/>
        <end position="104"/>
    </location>
</feature>
<name>A0AAD2CZ97_9STRA</name>
<dbReference type="AlphaFoldDB" id="A0AAD2CZ97"/>
<reference evidence="4" key="1">
    <citation type="submission" date="2023-08" db="EMBL/GenBank/DDBJ databases">
        <authorList>
            <person name="Audoor S."/>
            <person name="Bilcke G."/>
        </authorList>
    </citation>
    <scope>NUCLEOTIDE SEQUENCE</scope>
</reference>
<feature type="signal peptide" evidence="3">
    <location>
        <begin position="1"/>
        <end position="23"/>
    </location>
</feature>